<reference evidence="7" key="1">
    <citation type="journal article" date="2023" name="G3 (Bethesda)">
        <title>A reference genome for the long-term kleptoplast-retaining sea slug Elysia crispata morphotype clarki.</title>
        <authorList>
            <person name="Eastman K.E."/>
            <person name="Pendleton A.L."/>
            <person name="Shaikh M.A."/>
            <person name="Suttiyut T."/>
            <person name="Ogas R."/>
            <person name="Tomko P."/>
            <person name="Gavelis G."/>
            <person name="Widhalm J.R."/>
            <person name="Wisecaver J.H."/>
        </authorList>
    </citation>
    <scope>NUCLEOTIDE SEQUENCE</scope>
    <source>
        <strain evidence="7">ECLA1</strain>
    </source>
</reference>
<keyword evidence="3 6" id="KW-0812">Transmembrane</keyword>
<feature type="transmembrane region" description="Helical" evidence="6">
    <location>
        <begin position="193"/>
        <end position="215"/>
    </location>
</feature>
<dbReference type="Proteomes" id="UP001283361">
    <property type="component" value="Unassembled WGS sequence"/>
</dbReference>
<sequence>MLQRNEKFTKYCSLIGAHFIMAPLSFLWNYGNLSAYMDSYFQLYCAPDCVDFDSQWIINTFLACACPGVFLSWFILKKVGLKKAGIIIMFIANFALIASAWTLQVSIAGTVVLMGILNGMGMGPTVCIGFVYINGWAGKNSGLLIGTATSAPTILSIAQNQIITAYVNPKNLKADTLLGVRAFFSQREILERVPAIVLILGCMGLGFQMLGYFLVSDPPPADKDSSTEPDNKINGDLQNEKHKDADGYLANGVHQISFYELNSESAPVNTKEPIKHYLSNTNDSDNVNKVDLEQKTLQKNHFIVNSEMKSDTVRSYTPLEILQSGDFYALWLFGVALGFGLILKNNYYKQFGLLYINNDLFLTLVGSLIPVFASTARVIFGACIDRNILSIQDCLVISLAANSFLCAFWFFAPQINNILYMFLILFMACSHAMVHTIVGTGVAKVFGPEHYYINYGLVYSGSFVSAILSAFVVTPLRHALGWFWLFASCSSLSALVLVYTAFYKLWSTI</sequence>
<evidence type="ECO:0000256" key="2">
    <source>
        <dbReference type="ARBA" id="ARBA00022448"/>
    </source>
</evidence>
<dbReference type="GO" id="GO:0016020">
    <property type="term" value="C:membrane"/>
    <property type="evidence" value="ECO:0007669"/>
    <property type="project" value="UniProtKB-SubCell"/>
</dbReference>
<dbReference type="Pfam" id="PF07690">
    <property type="entry name" value="MFS_1"/>
    <property type="match status" value="1"/>
</dbReference>
<proteinExistence type="predicted"/>
<dbReference type="InterPro" id="IPR036259">
    <property type="entry name" value="MFS_trans_sf"/>
</dbReference>
<feature type="transmembrane region" description="Helical" evidence="6">
    <location>
        <begin position="452"/>
        <end position="473"/>
    </location>
</feature>
<comment type="caution">
    <text evidence="7">The sequence shown here is derived from an EMBL/GenBank/DDBJ whole genome shotgun (WGS) entry which is preliminary data.</text>
</comment>
<evidence type="ECO:0000256" key="5">
    <source>
        <dbReference type="ARBA" id="ARBA00023136"/>
    </source>
</evidence>
<evidence type="ECO:0000313" key="8">
    <source>
        <dbReference type="Proteomes" id="UP001283361"/>
    </source>
</evidence>
<dbReference type="EMBL" id="JAWDGP010004477">
    <property type="protein sequence ID" value="KAK3764022.1"/>
    <property type="molecule type" value="Genomic_DNA"/>
</dbReference>
<name>A0AAE0Z8S2_9GAST</name>
<keyword evidence="4 6" id="KW-1133">Transmembrane helix</keyword>
<dbReference type="PANTHER" id="PTHR43385">
    <property type="entry name" value="RIBOFLAVIN TRANSPORTER RIBJ"/>
    <property type="match status" value="1"/>
</dbReference>
<comment type="subcellular location">
    <subcellularLocation>
        <location evidence="1">Membrane</location>
        <topology evidence="1">Multi-pass membrane protein</topology>
    </subcellularLocation>
</comment>
<feature type="transmembrane region" description="Helical" evidence="6">
    <location>
        <begin position="83"/>
        <end position="101"/>
    </location>
</feature>
<dbReference type="PANTHER" id="PTHR43385:SF1">
    <property type="entry name" value="RIBOFLAVIN TRANSPORTER RIBJ"/>
    <property type="match status" value="1"/>
</dbReference>
<feature type="transmembrane region" description="Helical" evidence="6">
    <location>
        <begin position="12"/>
        <end position="31"/>
    </location>
</feature>
<keyword evidence="2" id="KW-0813">Transport</keyword>
<evidence type="ECO:0000256" key="6">
    <source>
        <dbReference type="SAM" id="Phobius"/>
    </source>
</evidence>
<evidence type="ECO:0000256" key="3">
    <source>
        <dbReference type="ARBA" id="ARBA00022692"/>
    </source>
</evidence>
<dbReference type="SUPFAM" id="SSF103473">
    <property type="entry name" value="MFS general substrate transporter"/>
    <property type="match status" value="1"/>
</dbReference>
<keyword evidence="5 6" id="KW-0472">Membrane</keyword>
<evidence type="ECO:0000256" key="1">
    <source>
        <dbReference type="ARBA" id="ARBA00004141"/>
    </source>
</evidence>
<dbReference type="AlphaFoldDB" id="A0AAE0Z8S2"/>
<feature type="transmembrane region" description="Helical" evidence="6">
    <location>
        <begin position="480"/>
        <end position="502"/>
    </location>
</feature>
<evidence type="ECO:0000256" key="4">
    <source>
        <dbReference type="ARBA" id="ARBA00022989"/>
    </source>
</evidence>
<feature type="transmembrane region" description="Helical" evidence="6">
    <location>
        <begin position="418"/>
        <end position="440"/>
    </location>
</feature>
<keyword evidence="8" id="KW-1185">Reference proteome</keyword>
<accession>A0AAE0Z8S2</accession>
<feature type="transmembrane region" description="Helical" evidence="6">
    <location>
        <begin position="360"/>
        <end position="382"/>
    </location>
</feature>
<feature type="transmembrane region" description="Helical" evidence="6">
    <location>
        <begin position="107"/>
        <end position="133"/>
    </location>
</feature>
<dbReference type="InterPro" id="IPR052983">
    <property type="entry name" value="MFS_Riboflavin_Transporter"/>
</dbReference>
<organism evidence="7 8">
    <name type="scientific">Elysia crispata</name>
    <name type="common">lettuce slug</name>
    <dbReference type="NCBI Taxonomy" id="231223"/>
    <lineage>
        <taxon>Eukaryota</taxon>
        <taxon>Metazoa</taxon>
        <taxon>Spiralia</taxon>
        <taxon>Lophotrochozoa</taxon>
        <taxon>Mollusca</taxon>
        <taxon>Gastropoda</taxon>
        <taxon>Heterobranchia</taxon>
        <taxon>Euthyneura</taxon>
        <taxon>Panpulmonata</taxon>
        <taxon>Sacoglossa</taxon>
        <taxon>Placobranchoidea</taxon>
        <taxon>Plakobranchidae</taxon>
        <taxon>Elysia</taxon>
    </lineage>
</organism>
<dbReference type="GO" id="GO:0022857">
    <property type="term" value="F:transmembrane transporter activity"/>
    <property type="evidence" value="ECO:0007669"/>
    <property type="project" value="InterPro"/>
</dbReference>
<dbReference type="InterPro" id="IPR011701">
    <property type="entry name" value="MFS"/>
</dbReference>
<evidence type="ECO:0000313" key="7">
    <source>
        <dbReference type="EMBL" id="KAK3764022.1"/>
    </source>
</evidence>
<feature type="transmembrane region" description="Helical" evidence="6">
    <location>
        <begin position="388"/>
        <end position="411"/>
    </location>
</feature>
<feature type="transmembrane region" description="Helical" evidence="6">
    <location>
        <begin position="56"/>
        <end position="76"/>
    </location>
</feature>
<dbReference type="Gene3D" id="1.20.1250.20">
    <property type="entry name" value="MFS general substrate transporter like domains"/>
    <property type="match status" value="1"/>
</dbReference>
<protein>
    <submittedName>
        <fullName evidence="7">Uncharacterized protein</fullName>
    </submittedName>
</protein>
<gene>
    <name evidence="7" type="ORF">RRG08_004386</name>
</gene>
<feature type="transmembrane region" description="Helical" evidence="6">
    <location>
        <begin position="328"/>
        <end position="348"/>
    </location>
</feature>